<evidence type="ECO:0000313" key="2">
    <source>
        <dbReference type="Proteomes" id="UP000770717"/>
    </source>
</evidence>
<reference evidence="1" key="1">
    <citation type="thesis" date="2020" institute="ProQuest LLC" country="789 East Eisenhower Parkway, Ann Arbor, MI, USA">
        <title>Comparative Genomics and Chromosome Evolution.</title>
        <authorList>
            <person name="Mudd A.B."/>
        </authorList>
    </citation>
    <scope>NUCLEOTIDE SEQUENCE</scope>
    <source>
        <strain evidence="1">HN-11 Male</strain>
        <tissue evidence="1">Kidney and liver</tissue>
    </source>
</reference>
<accession>A0A8J6BDW7</accession>
<dbReference type="Proteomes" id="UP000770717">
    <property type="component" value="Unassembled WGS sequence"/>
</dbReference>
<organism evidence="1 2">
    <name type="scientific">Eleutherodactylus coqui</name>
    <name type="common">Puerto Rican coqui</name>
    <dbReference type="NCBI Taxonomy" id="57060"/>
    <lineage>
        <taxon>Eukaryota</taxon>
        <taxon>Metazoa</taxon>
        <taxon>Chordata</taxon>
        <taxon>Craniata</taxon>
        <taxon>Vertebrata</taxon>
        <taxon>Euteleostomi</taxon>
        <taxon>Amphibia</taxon>
        <taxon>Batrachia</taxon>
        <taxon>Anura</taxon>
        <taxon>Neobatrachia</taxon>
        <taxon>Hyloidea</taxon>
        <taxon>Eleutherodactylidae</taxon>
        <taxon>Eleutherodactylinae</taxon>
        <taxon>Eleutherodactylus</taxon>
        <taxon>Eleutherodactylus</taxon>
    </lineage>
</organism>
<keyword evidence="2" id="KW-1185">Reference proteome</keyword>
<proteinExistence type="predicted"/>
<dbReference type="AlphaFoldDB" id="A0A8J6BDW7"/>
<gene>
    <name evidence="1" type="ORF">GDO78_017535</name>
</gene>
<sequence>MRLQRGRQADAHVAAHICPINYLPQPNSDINYRQLVSDGSDSGSYQRDTLSGQYELLTQMQQG</sequence>
<name>A0A8J6BDW7_ELECQ</name>
<evidence type="ECO:0000313" key="1">
    <source>
        <dbReference type="EMBL" id="KAG9461250.1"/>
    </source>
</evidence>
<comment type="caution">
    <text evidence="1">The sequence shown here is derived from an EMBL/GenBank/DDBJ whole genome shotgun (WGS) entry which is preliminary data.</text>
</comment>
<dbReference type="EMBL" id="WNTK01025486">
    <property type="protein sequence ID" value="KAG9461250.1"/>
    <property type="molecule type" value="Genomic_DNA"/>
</dbReference>
<protein>
    <submittedName>
        <fullName evidence="1">Uncharacterized protein</fullName>
    </submittedName>
</protein>